<reference evidence="2 3" key="1">
    <citation type="submission" date="2019-02" db="EMBL/GenBank/DDBJ databases">
        <title>Draft genome sequences of novel Actinobacteria.</title>
        <authorList>
            <person name="Sahin N."/>
            <person name="Ay H."/>
            <person name="Saygin H."/>
        </authorList>
    </citation>
    <scope>NUCLEOTIDE SEQUENCE [LARGE SCALE GENOMIC DNA]</scope>
    <source>
        <strain evidence="2 3">16K104</strain>
    </source>
</reference>
<keyword evidence="3" id="KW-1185">Reference proteome</keyword>
<dbReference type="Gene3D" id="1.20.1260.10">
    <property type="match status" value="1"/>
</dbReference>
<evidence type="ECO:0000259" key="1">
    <source>
        <dbReference type="Pfam" id="PF14530"/>
    </source>
</evidence>
<feature type="domain" description="DUF4439" evidence="1">
    <location>
        <begin position="6"/>
        <end position="134"/>
    </location>
</feature>
<dbReference type="Proteomes" id="UP000295172">
    <property type="component" value="Unassembled WGS sequence"/>
</dbReference>
<organism evidence="2 3">
    <name type="scientific">Kribbella turkmenica</name>
    <dbReference type="NCBI Taxonomy" id="2530375"/>
    <lineage>
        <taxon>Bacteria</taxon>
        <taxon>Bacillati</taxon>
        <taxon>Actinomycetota</taxon>
        <taxon>Actinomycetes</taxon>
        <taxon>Propionibacteriales</taxon>
        <taxon>Kribbellaceae</taxon>
        <taxon>Kribbella</taxon>
    </lineage>
</organism>
<evidence type="ECO:0000313" key="2">
    <source>
        <dbReference type="EMBL" id="TDD30310.1"/>
    </source>
</evidence>
<gene>
    <name evidence="2" type="ORF">E1218_01755</name>
</gene>
<comment type="caution">
    <text evidence="2">The sequence shown here is derived from an EMBL/GenBank/DDBJ whole genome shotgun (WGS) entry which is preliminary data.</text>
</comment>
<name>A0A4R4XHP8_9ACTN</name>
<accession>A0A4R4XHP8</accession>
<dbReference type="EMBL" id="SMKR01000004">
    <property type="protein sequence ID" value="TDD30310.1"/>
    <property type="molecule type" value="Genomic_DNA"/>
</dbReference>
<dbReference type="SUPFAM" id="SSF47240">
    <property type="entry name" value="Ferritin-like"/>
    <property type="match status" value="1"/>
</dbReference>
<protein>
    <submittedName>
        <fullName evidence="2">DUF4439 domain-containing protein</fullName>
    </submittedName>
</protein>
<dbReference type="Pfam" id="PF14530">
    <property type="entry name" value="DUF4439"/>
    <property type="match status" value="1"/>
</dbReference>
<dbReference type="InterPro" id="IPR009078">
    <property type="entry name" value="Ferritin-like_SF"/>
</dbReference>
<dbReference type="RefSeq" id="WP_132315487.1">
    <property type="nucleotide sequence ID" value="NZ_SMKR01000004.1"/>
</dbReference>
<dbReference type="AlphaFoldDB" id="A0A4R4XHP8"/>
<sequence>MTEVEALQAALAGEHAAMYGVGVAGGKLSGARFRAATDTFEQHRRNRDRLTRLVIAAGETPVAAEAAYDLPQAVSNTATAAALVLLIERRLTAVYGDLVEAAGQPAVRAFAIQTLLATASAQLAWGGAPVAFPGDV</sequence>
<dbReference type="InterPro" id="IPR029447">
    <property type="entry name" value="DUF4439"/>
</dbReference>
<dbReference type="InterPro" id="IPR012347">
    <property type="entry name" value="Ferritin-like"/>
</dbReference>
<evidence type="ECO:0000313" key="3">
    <source>
        <dbReference type="Proteomes" id="UP000295172"/>
    </source>
</evidence>
<proteinExistence type="predicted"/>
<dbReference type="OrthoDB" id="5195580at2"/>
<dbReference type="CDD" id="cd00657">
    <property type="entry name" value="Ferritin_like"/>
    <property type="match status" value="1"/>
</dbReference>